<dbReference type="EMBL" id="MWUE01000033">
    <property type="protein sequence ID" value="OQP30752.1"/>
    <property type="molecule type" value="Genomic_DNA"/>
</dbReference>
<accession>A0A1V9DA03</accession>
<organism evidence="1 2">
    <name type="scientific">Pantoea latae</name>
    <dbReference type="NCBI Taxonomy" id="1964541"/>
    <lineage>
        <taxon>Bacteria</taxon>
        <taxon>Pseudomonadati</taxon>
        <taxon>Pseudomonadota</taxon>
        <taxon>Gammaproteobacteria</taxon>
        <taxon>Enterobacterales</taxon>
        <taxon>Erwiniaceae</taxon>
        <taxon>Pantoea</taxon>
    </lineage>
</organism>
<evidence type="ECO:0000313" key="2">
    <source>
        <dbReference type="Proteomes" id="UP000192769"/>
    </source>
</evidence>
<dbReference type="CDD" id="cd00448">
    <property type="entry name" value="YjgF_YER057c_UK114_family"/>
    <property type="match status" value="1"/>
</dbReference>
<name>A0A1V9DA03_9GAMM</name>
<dbReference type="SUPFAM" id="SSF55298">
    <property type="entry name" value="YjgF-like"/>
    <property type="match status" value="1"/>
</dbReference>
<dbReference type="RefSeq" id="WP_081142073.1">
    <property type="nucleotide sequence ID" value="NZ_MWUE01000033.1"/>
</dbReference>
<dbReference type="InterPro" id="IPR006175">
    <property type="entry name" value="YjgF/YER057c/UK114"/>
</dbReference>
<gene>
    <name evidence="1" type="ORF">B2J69_21195</name>
</gene>
<keyword evidence="2" id="KW-1185">Reference proteome</keyword>
<dbReference type="Gene3D" id="3.30.1330.40">
    <property type="entry name" value="RutC-like"/>
    <property type="match status" value="1"/>
</dbReference>
<dbReference type="PANTHER" id="PTHR11803:SF39">
    <property type="entry name" value="2-IMINOBUTANOATE_2-IMINOPROPANOATE DEAMINASE"/>
    <property type="match status" value="1"/>
</dbReference>
<sequence length="128" mass="14264">MTTRQSIYIDAFPHANPIPAACRIGSLLYSGVIYGRDSATQQVPASLDEQCQLMFQHLKAIVEAAGGSLQDVIKVTLWMKDKTQRDVVNRWWEKAFPDKASRPARHALQGDFSGTLLIQCDFIAVLSE</sequence>
<dbReference type="InterPro" id="IPR035959">
    <property type="entry name" value="RutC-like_sf"/>
</dbReference>
<dbReference type="GO" id="GO:0019239">
    <property type="term" value="F:deaminase activity"/>
    <property type="evidence" value="ECO:0007669"/>
    <property type="project" value="TreeGrafter"/>
</dbReference>
<protein>
    <submittedName>
        <fullName evidence="1">Enamine deaminase RidA</fullName>
    </submittedName>
</protein>
<dbReference type="Proteomes" id="UP000192769">
    <property type="component" value="Unassembled WGS sequence"/>
</dbReference>
<reference evidence="1 2" key="1">
    <citation type="submission" date="2017-02" db="EMBL/GenBank/DDBJ databases">
        <title>Whole genome shotgun sequence of Pantoea agglomerans strain AS1 isolated from a cycad, Zamia floridana in Central Florida, USA.</title>
        <authorList>
            <person name="Lata P."/>
            <person name="Govindarajan S."/>
            <person name="Qi F."/>
            <person name="Li J.-L."/>
            <person name="Maurya S.K."/>
            <person name="Sahoo M.K."/>
        </authorList>
    </citation>
    <scope>NUCLEOTIDE SEQUENCE [LARGE SCALE GENOMIC DNA]</scope>
    <source>
        <strain evidence="1 2">AS1</strain>
    </source>
</reference>
<evidence type="ECO:0000313" key="1">
    <source>
        <dbReference type="EMBL" id="OQP30752.1"/>
    </source>
</evidence>
<dbReference type="PANTHER" id="PTHR11803">
    <property type="entry name" value="2-IMINOBUTANOATE/2-IMINOPROPANOATE DEAMINASE RIDA"/>
    <property type="match status" value="1"/>
</dbReference>
<dbReference type="GO" id="GO:0005829">
    <property type="term" value="C:cytosol"/>
    <property type="evidence" value="ECO:0007669"/>
    <property type="project" value="TreeGrafter"/>
</dbReference>
<dbReference type="OrthoDB" id="9803101at2"/>
<dbReference type="Pfam" id="PF01042">
    <property type="entry name" value="Ribonuc_L-PSP"/>
    <property type="match status" value="1"/>
</dbReference>
<dbReference type="AlphaFoldDB" id="A0A1V9DA03"/>
<comment type="caution">
    <text evidence="1">The sequence shown here is derived from an EMBL/GenBank/DDBJ whole genome shotgun (WGS) entry which is preliminary data.</text>
</comment>
<proteinExistence type="predicted"/>